<dbReference type="Pfam" id="PF02557">
    <property type="entry name" value="VanY"/>
    <property type="match status" value="1"/>
</dbReference>
<keyword evidence="3" id="KW-0645">Protease</keyword>
<keyword evidence="1" id="KW-0812">Transmembrane</keyword>
<evidence type="ECO:0000313" key="4">
    <source>
        <dbReference type="Proteomes" id="UP000664701"/>
    </source>
</evidence>
<dbReference type="GO" id="GO:0004180">
    <property type="term" value="F:carboxypeptidase activity"/>
    <property type="evidence" value="ECO:0007669"/>
    <property type="project" value="UniProtKB-KW"/>
</dbReference>
<organism evidence="3 4">
    <name type="scientific">Candidatus Enterococcus lowellii</name>
    <dbReference type="NCBI Taxonomy" id="2230877"/>
    <lineage>
        <taxon>Bacteria</taxon>
        <taxon>Bacillati</taxon>
        <taxon>Bacillota</taxon>
        <taxon>Bacilli</taxon>
        <taxon>Lactobacillales</taxon>
        <taxon>Enterococcaceae</taxon>
        <taxon>Enterococcus</taxon>
    </lineage>
</organism>
<evidence type="ECO:0000259" key="2">
    <source>
        <dbReference type="Pfam" id="PF02557"/>
    </source>
</evidence>
<protein>
    <submittedName>
        <fullName evidence="3">Zinc D-Ala-D-Ala carboxypeptidase</fullName>
    </submittedName>
</protein>
<sequence>MKKIVKTVSLIIIGIIVIYGINRFVTRKVVIEDADSSVIASEKETTQKKEKEQETKQDILPDGSIDDWNLILVGPEHPLEKDIPQDNLVEIPGSVMQLDRRVIEPYQQLTQAAEQAGYPLALVSSYRSVSYQEQVFNDAVYQYMSQGLSEKEAITETKKTSTEPGNSEHHTGLAIDVVDTDWQQNYPRVLLEPAYGDEPGAKWLAEHAREYGFIVRYPEGKEDITKITYEPWHFRYVGVEHAKYIEENHLTLEEYIDLLKEK</sequence>
<dbReference type="Gene3D" id="3.30.1380.10">
    <property type="match status" value="1"/>
</dbReference>
<dbReference type="RefSeq" id="WP_207940857.1">
    <property type="nucleotide sequence ID" value="NZ_CP147251.1"/>
</dbReference>
<dbReference type="InterPro" id="IPR003709">
    <property type="entry name" value="VanY-like_core_dom"/>
</dbReference>
<evidence type="ECO:0000256" key="1">
    <source>
        <dbReference type="SAM" id="Phobius"/>
    </source>
</evidence>
<accession>A0ABZ2SN76</accession>
<dbReference type="PANTHER" id="PTHR34385:SF1">
    <property type="entry name" value="PEPTIDOGLYCAN L-ALANYL-D-GLUTAMATE ENDOPEPTIDASE CWLK"/>
    <property type="match status" value="1"/>
</dbReference>
<dbReference type="Proteomes" id="UP000664701">
    <property type="component" value="Chromosome"/>
</dbReference>
<dbReference type="InterPro" id="IPR052179">
    <property type="entry name" value="DD-CPase-like"/>
</dbReference>
<name>A0ABZ2SN76_9ENTE</name>
<evidence type="ECO:0000313" key="3">
    <source>
        <dbReference type="EMBL" id="WYJ76962.1"/>
    </source>
</evidence>
<dbReference type="InterPro" id="IPR058193">
    <property type="entry name" value="VanY/YodJ_core_dom"/>
</dbReference>
<dbReference type="EMBL" id="CP147251">
    <property type="protein sequence ID" value="WYJ76962.1"/>
    <property type="molecule type" value="Genomic_DNA"/>
</dbReference>
<gene>
    <name evidence="3" type="ORF">DOK78_001600</name>
</gene>
<dbReference type="CDD" id="cd14852">
    <property type="entry name" value="LD-carboxypeptidase"/>
    <property type="match status" value="1"/>
</dbReference>
<keyword evidence="1" id="KW-1133">Transmembrane helix</keyword>
<keyword evidence="1" id="KW-0472">Membrane</keyword>
<reference evidence="3 4" key="1">
    <citation type="submission" date="2024-03" db="EMBL/GenBank/DDBJ databases">
        <title>The Genome Sequence of Enterococcus sp. DIV2402.</title>
        <authorList>
            <consortium name="The Broad Institute Genomics Platform"/>
            <consortium name="The Broad Institute Microbial Omics Core"/>
            <consortium name="The Broad Institute Genomic Center for Infectious Diseases"/>
            <person name="Earl A."/>
            <person name="Manson A."/>
            <person name="Gilmore M."/>
            <person name="Schwartman J."/>
            <person name="Shea T."/>
            <person name="Abouelleil A."/>
            <person name="Cao P."/>
            <person name="Chapman S."/>
            <person name="Cusick C."/>
            <person name="Young S."/>
            <person name="Neafsey D."/>
            <person name="Nusbaum C."/>
            <person name="Birren B."/>
        </authorList>
    </citation>
    <scope>NUCLEOTIDE SEQUENCE [LARGE SCALE GENOMIC DNA]</scope>
    <source>
        <strain evidence="3 4">DIV2402</strain>
    </source>
</reference>
<proteinExistence type="predicted"/>
<keyword evidence="4" id="KW-1185">Reference proteome</keyword>
<dbReference type="SUPFAM" id="SSF55166">
    <property type="entry name" value="Hedgehog/DD-peptidase"/>
    <property type="match status" value="1"/>
</dbReference>
<dbReference type="PANTHER" id="PTHR34385">
    <property type="entry name" value="D-ALANYL-D-ALANINE CARBOXYPEPTIDASE"/>
    <property type="match status" value="1"/>
</dbReference>
<keyword evidence="3" id="KW-0121">Carboxypeptidase</keyword>
<feature type="transmembrane region" description="Helical" evidence="1">
    <location>
        <begin position="7"/>
        <end position="25"/>
    </location>
</feature>
<keyword evidence="3" id="KW-0378">Hydrolase</keyword>
<dbReference type="InterPro" id="IPR009045">
    <property type="entry name" value="Zn_M74/Hedgehog-like"/>
</dbReference>
<feature type="domain" description="D-alanyl-D-alanine carboxypeptidase-like core" evidence="2">
    <location>
        <begin position="97"/>
        <end position="238"/>
    </location>
</feature>